<evidence type="ECO:0008006" key="5">
    <source>
        <dbReference type="Google" id="ProtNLM"/>
    </source>
</evidence>
<keyword evidence="1" id="KW-0812">Transmembrane</keyword>
<evidence type="ECO:0000313" key="4">
    <source>
        <dbReference type="Proteomes" id="UP001258017"/>
    </source>
</evidence>
<organism evidence="3 4">
    <name type="scientific">Odynerus spinipes</name>
    <dbReference type="NCBI Taxonomy" id="1348599"/>
    <lineage>
        <taxon>Eukaryota</taxon>
        <taxon>Metazoa</taxon>
        <taxon>Ecdysozoa</taxon>
        <taxon>Arthropoda</taxon>
        <taxon>Hexapoda</taxon>
        <taxon>Insecta</taxon>
        <taxon>Pterygota</taxon>
        <taxon>Neoptera</taxon>
        <taxon>Endopterygota</taxon>
        <taxon>Hymenoptera</taxon>
        <taxon>Apocrita</taxon>
        <taxon>Aculeata</taxon>
        <taxon>Vespoidea</taxon>
        <taxon>Vespidae</taxon>
        <taxon>Eumeninae</taxon>
        <taxon>Odynerus</taxon>
    </lineage>
</organism>
<proteinExistence type="predicted"/>
<accession>A0AAD9RTQ9</accession>
<comment type="caution">
    <text evidence="3">The sequence shown here is derived from an EMBL/GenBank/DDBJ whole genome shotgun (WGS) entry which is preliminary data.</text>
</comment>
<gene>
    <name evidence="3" type="ORF">KPH14_010301</name>
</gene>
<keyword evidence="2" id="KW-0732">Signal</keyword>
<keyword evidence="1" id="KW-0472">Membrane</keyword>
<sequence length="83" mass="9262">MFRRLLLVFACIFHSVCYAQNTQETTTMANNTTSQTSLGESMILTTAMVVSMSSVLIILIPTALYYKYCAPSTSTDTWPTEIH</sequence>
<evidence type="ECO:0000256" key="1">
    <source>
        <dbReference type="SAM" id="Phobius"/>
    </source>
</evidence>
<reference evidence="3" key="2">
    <citation type="journal article" date="2023" name="Commun. Biol.">
        <title>Intrasexual cuticular hydrocarbon dimorphism in a wasp sheds light on hydrocarbon biosynthesis genes in Hymenoptera.</title>
        <authorList>
            <person name="Moris V.C."/>
            <person name="Podsiadlowski L."/>
            <person name="Martin S."/>
            <person name="Oeyen J.P."/>
            <person name="Donath A."/>
            <person name="Petersen M."/>
            <person name="Wilbrandt J."/>
            <person name="Misof B."/>
            <person name="Liedtke D."/>
            <person name="Thamm M."/>
            <person name="Scheiner R."/>
            <person name="Schmitt T."/>
            <person name="Niehuis O."/>
        </authorList>
    </citation>
    <scope>NUCLEOTIDE SEQUENCE</scope>
    <source>
        <strain evidence="3">GBR_01_08_01A</strain>
    </source>
</reference>
<dbReference type="Proteomes" id="UP001258017">
    <property type="component" value="Unassembled WGS sequence"/>
</dbReference>
<feature type="transmembrane region" description="Helical" evidence="1">
    <location>
        <begin position="43"/>
        <end position="66"/>
    </location>
</feature>
<dbReference type="EMBL" id="JAIFRP010000021">
    <property type="protein sequence ID" value="KAK2585686.1"/>
    <property type="molecule type" value="Genomic_DNA"/>
</dbReference>
<dbReference type="AlphaFoldDB" id="A0AAD9RTQ9"/>
<evidence type="ECO:0000256" key="2">
    <source>
        <dbReference type="SAM" id="SignalP"/>
    </source>
</evidence>
<reference evidence="3" key="1">
    <citation type="submission" date="2021-08" db="EMBL/GenBank/DDBJ databases">
        <authorList>
            <person name="Misof B."/>
            <person name="Oliver O."/>
            <person name="Podsiadlowski L."/>
            <person name="Donath A."/>
            <person name="Peters R."/>
            <person name="Mayer C."/>
            <person name="Rust J."/>
            <person name="Gunkel S."/>
            <person name="Lesny P."/>
            <person name="Martin S."/>
            <person name="Oeyen J.P."/>
            <person name="Petersen M."/>
            <person name="Panagiotis P."/>
            <person name="Wilbrandt J."/>
            <person name="Tanja T."/>
        </authorList>
    </citation>
    <scope>NUCLEOTIDE SEQUENCE</scope>
    <source>
        <strain evidence="3">GBR_01_08_01A</strain>
        <tissue evidence="3">Thorax + abdomen</tissue>
    </source>
</reference>
<name>A0AAD9RTQ9_9HYME</name>
<keyword evidence="4" id="KW-1185">Reference proteome</keyword>
<evidence type="ECO:0000313" key="3">
    <source>
        <dbReference type="EMBL" id="KAK2585686.1"/>
    </source>
</evidence>
<protein>
    <recommendedName>
        <fullName evidence="5">Membrane protein UL124</fullName>
    </recommendedName>
</protein>
<feature type="chain" id="PRO_5042225483" description="Membrane protein UL124" evidence="2">
    <location>
        <begin position="20"/>
        <end position="83"/>
    </location>
</feature>
<feature type="signal peptide" evidence="2">
    <location>
        <begin position="1"/>
        <end position="19"/>
    </location>
</feature>
<keyword evidence="1" id="KW-1133">Transmembrane helix</keyword>